<evidence type="ECO:0000256" key="1">
    <source>
        <dbReference type="SAM" id="MobiDB-lite"/>
    </source>
</evidence>
<comment type="caution">
    <text evidence="3">The sequence shown here is derived from an EMBL/GenBank/DDBJ whole genome shotgun (WGS) entry which is preliminary data.</text>
</comment>
<feature type="compositionally biased region" description="Low complexity" evidence="1">
    <location>
        <begin position="172"/>
        <end position="191"/>
    </location>
</feature>
<feature type="chain" id="PRO_5040132598" evidence="2">
    <location>
        <begin position="21"/>
        <end position="285"/>
    </location>
</feature>
<accession>A0A9P6JEI4</accession>
<keyword evidence="4" id="KW-1185">Reference proteome</keyword>
<protein>
    <submittedName>
        <fullName evidence="3">Uncharacterized protein</fullName>
    </submittedName>
</protein>
<organism evidence="3 4">
    <name type="scientific">Mortierella alpina</name>
    <name type="common">Oleaginous fungus</name>
    <name type="synonym">Mortierella renispora</name>
    <dbReference type="NCBI Taxonomy" id="64518"/>
    <lineage>
        <taxon>Eukaryota</taxon>
        <taxon>Fungi</taxon>
        <taxon>Fungi incertae sedis</taxon>
        <taxon>Mucoromycota</taxon>
        <taxon>Mortierellomycotina</taxon>
        <taxon>Mortierellomycetes</taxon>
        <taxon>Mortierellales</taxon>
        <taxon>Mortierellaceae</taxon>
        <taxon>Mortierella</taxon>
    </lineage>
</organism>
<proteinExistence type="predicted"/>
<dbReference type="AlphaFoldDB" id="A0A9P6JEI4"/>
<name>A0A9P6JEI4_MORAP</name>
<dbReference type="EMBL" id="JAAAHY010000025">
    <property type="protein sequence ID" value="KAF9968347.1"/>
    <property type="molecule type" value="Genomic_DNA"/>
</dbReference>
<keyword evidence="2" id="KW-0732">Signal</keyword>
<evidence type="ECO:0000313" key="3">
    <source>
        <dbReference type="EMBL" id="KAF9968347.1"/>
    </source>
</evidence>
<reference evidence="3" key="1">
    <citation type="journal article" date="2020" name="Fungal Divers.">
        <title>Resolving the Mortierellaceae phylogeny through synthesis of multi-gene phylogenetics and phylogenomics.</title>
        <authorList>
            <person name="Vandepol N."/>
            <person name="Liber J."/>
            <person name="Desiro A."/>
            <person name="Na H."/>
            <person name="Kennedy M."/>
            <person name="Barry K."/>
            <person name="Grigoriev I.V."/>
            <person name="Miller A.N."/>
            <person name="O'Donnell K."/>
            <person name="Stajich J.E."/>
            <person name="Bonito G."/>
        </authorList>
    </citation>
    <scope>NUCLEOTIDE SEQUENCE</scope>
    <source>
        <strain evidence="3">CK1249</strain>
    </source>
</reference>
<sequence>MKLSASVLLISAALATIASAAPLLGQNLKSPVAVTPILSKRCNDCTHVDGLARDLIIRESATHYSNIAYIHLDGLSNEIQAAKVTSGAEDLPREKEMLSSTVQIRIDDAKRDCAPEALAQAIENVVTSQATFDIPWSNTVEIEKKMAELDVAITQLMLERIQNRMDAELPAAPETPAAAVPETSTPAALPDTPAPAPAAPAPAPAVQPGINVATTADPKYVCKSGCTDSQDATHVLTIRVNMEKQFKSQLSDFSAREVPTACTEQRSSLLGTLVSAVTNLKGVTA</sequence>
<feature type="signal peptide" evidence="2">
    <location>
        <begin position="1"/>
        <end position="20"/>
    </location>
</feature>
<evidence type="ECO:0000313" key="4">
    <source>
        <dbReference type="Proteomes" id="UP000738359"/>
    </source>
</evidence>
<feature type="region of interest" description="Disordered" evidence="1">
    <location>
        <begin position="172"/>
        <end position="203"/>
    </location>
</feature>
<evidence type="ECO:0000256" key="2">
    <source>
        <dbReference type="SAM" id="SignalP"/>
    </source>
</evidence>
<feature type="compositionally biased region" description="Pro residues" evidence="1">
    <location>
        <begin position="192"/>
        <end position="203"/>
    </location>
</feature>
<gene>
    <name evidence="3" type="ORF">BGZ70_004744</name>
</gene>
<dbReference type="Proteomes" id="UP000738359">
    <property type="component" value="Unassembled WGS sequence"/>
</dbReference>
<dbReference type="OrthoDB" id="2434892at2759"/>